<dbReference type="PROSITE" id="PS51725">
    <property type="entry name" value="ABM"/>
    <property type="match status" value="1"/>
</dbReference>
<evidence type="ECO:0000313" key="3">
    <source>
        <dbReference type="Proteomes" id="UP000315215"/>
    </source>
</evidence>
<accession>A0A516KL43</accession>
<dbReference type="RefSeq" id="WP_143897137.1">
    <property type="nucleotide sequence ID" value="NZ_CP041666.1"/>
</dbReference>
<dbReference type="SUPFAM" id="SSF54909">
    <property type="entry name" value="Dimeric alpha+beta barrel"/>
    <property type="match status" value="1"/>
</dbReference>
<keyword evidence="2" id="KW-0503">Monooxygenase</keyword>
<reference evidence="2 3" key="1">
    <citation type="submission" date="2019-07" db="EMBL/GenBank/DDBJ databases">
        <authorList>
            <person name="Li J."/>
        </authorList>
    </citation>
    <scope>NUCLEOTIDE SEQUENCE [LARGE SCALE GENOMIC DNA]</scope>
    <source>
        <strain evidence="2 3">TKL69</strain>
    </source>
</reference>
<dbReference type="PANTHER" id="PTHR34474">
    <property type="entry name" value="SIGNAL TRANSDUCTION PROTEIN TRAP"/>
    <property type="match status" value="1"/>
</dbReference>
<dbReference type="Gene3D" id="3.30.70.100">
    <property type="match status" value="1"/>
</dbReference>
<proteinExistence type="predicted"/>
<dbReference type="KEGG" id="aqt:FN924_05855"/>
<keyword evidence="2" id="KW-0560">Oxidoreductase</keyword>
<dbReference type="InterPro" id="IPR011008">
    <property type="entry name" value="Dimeric_a/b-barrel"/>
</dbReference>
<dbReference type="PANTHER" id="PTHR34474:SF2">
    <property type="entry name" value="SIGNAL TRANSDUCTION PROTEIN TRAP"/>
    <property type="match status" value="1"/>
</dbReference>
<dbReference type="AlphaFoldDB" id="A0A516KL43"/>
<dbReference type="Proteomes" id="UP000315215">
    <property type="component" value="Chromosome"/>
</dbReference>
<dbReference type="Pfam" id="PF03992">
    <property type="entry name" value="ABM"/>
    <property type="match status" value="1"/>
</dbReference>
<dbReference type="GO" id="GO:0004497">
    <property type="term" value="F:monooxygenase activity"/>
    <property type="evidence" value="ECO:0007669"/>
    <property type="project" value="UniProtKB-KW"/>
</dbReference>
<feature type="domain" description="ABM" evidence="1">
    <location>
        <begin position="66"/>
        <end position="162"/>
    </location>
</feature>
<dbReference type="EMBL" id="CP041666">
    <property type="protein sequence ID" value="QDP42108.1"/>
    <property type="molecule type" value="Genomic_DNA"/>
</dbReference>
<sequence>MYAFMTNGTVDFLEKYKQKQTDKHILLMQGNGNTVAYYEGTEKKMFEVPRKYDVVLSTGSLQDHGFVVMNNIPVTDEGKPLFEDQFRNRASYIEAEPGFLAFRLLRPHSGNTYIVMVQWTSESDYERWKNSDSFKKSHQKTAGAQQTPAFFSGAPYIGTYYMIDDKK</sequence>
<dbReference type="InterPro" id="IPR007138">
    <property type="entry name" value="ABM_dom"/>
</dbReference>
<evidence type="ECO:0000313" key="2">
    <source>
        <dbReference type="EMBL" id="QDP42108.1"/>
    </source>
</evidence>
<evidence type="ECO:0000259" key="1">
    <source>
        <dbReference type="PROSITE" id="PS51725"/>
    </source>
</evidence>
<name>A0A516KL43_9BACI</name>
<keyword evidence="3" id="KW-1185">Reference proteome</keyword>
<dbReference type="InterPro" id="IPR050404">
    <property type="entry name" value="Heme-degrading_MO"/>
</dbReference>
<dbReference type="OrthoDB" id="2352283at2"/>
<protein>
    <submittedName>
        <fullName evidence="2">Antibiotic biosynthesis monooxygenase</fullName>
    </submittedName>
</protein>
<organism evidence="2 3">
    <name type="scientific">Radiobacillus deserti</name>
    <dbReference type="NCBI Taxonomy" id="2594883"/>
    <lineage>
        <taxon>Bacteria</taxon>
        <taxon>Bacillati</taxon>
        <taxon>Bacillota</taxon>
        <taxon>Bacilli</taxon>
        <taxon>Bacillales</taxon>
        <taxon>Bacillaceae</taxon>
        <taxon>Radiobacillus</taxon>
    </lineage>
</organism>
<gene>
    <name evidence="2" type="ORF">FN924_05855</name>
</gene>